<reference evidence="1 2" key="1">
    <citation type="submission" date="2019-05" db="EMBL/GenBank/DDBJ databases">
        <title>Another draft genome of Portunus trituberculatus and its Hox gene families provides insights of decapod evolution.</title>
        <authorList>
            <person name="Jeong J.-H."/>
            <person name="Song I."/>
            <person name="Kim S."/>
            <person name="Choi T."/>
            <person name="Kim D."/>
            <person name="Ryu S."/>
            <person name="Kim W."/>
        </authorList>
    </citation>
    <scope>NUCLEOTIDE SEQUENCE [LARGE SCALE GENOMIC DNA]</scope>
    <source>
        <tissue evidence="1">Muscle</tissue>
    </source>
</reference>
<dbReference type="AlphaFoldDB" id="A0A5B7HN01"/>
<organism evidence="1 2">
    <name type="scientific">Portunus trituberculatus</name>
    <name type="common">Swimming crab</name>
    <name type="synonym">Neptunus trituberculatus</name>
    <dbReference type="NCBI Taxonomy" id="210409"/>
    <lineage>
        <taxon>Eukaryota</taxon>
        <taxon>Metazoa</taxon>
        <taxon>Ecdysozoa</taxon>
        <taxon>Arthropoda</taxon>
        <taxon>Crustacea</taxon>
        <taxon>Multicrustacea</taxon>
        <taxon>Malacostraca</taxon>
        <taxon>Eumalacostraca</taxon>
        <taxon>Eucarida</taxon>
        <taxon>Decapoda</taxon>
        <taxon>Pleocyemata</taxon>
        <taxon>Brachyura</taxon>
        <taxon>Eubrachyura</taxon>
        <taxon>Portunoidea</taxon>
        <taxon>Portunidae</taxon>
        <taxon>Portuninae</taxon>
        <taxon>Portunus</taxon>
    </lineage>
</organism>
<dbReference type="Proteomes" id="UP000324222">
    <property type="component" value="Unassembled WGS sequence"/>
</dbReference>
<gene>
    <name evidence="1" type="ORF">E2C01_068678</name>
</gene>
<proteinExistence type="predicted"/>
<keyword evidence="2" id="KW-1185">Reference proteome</keyword>
<sequence length="46" mass="4733">MVTSAWGRKCANTAHPVLTRSAGQHPNGTGIPILCLICALPPPSPP</sequence>
<name>A0A5B7HN01_PORTR</name>
<comment type="caution">
    <text evidence="1">The sequence shown here is derived from an EMBL/GenBank/DDBJ whole genome shotgun (WGS) entry which is preliminary data.</text>
</comment>
<accession>A0A5B7HN01</accession>
<dbReference type="EMBL" id="VSRR010038698">
    <property type="protein sequence ID" value="MPC74321.1"/>
    <property type="molecule type" value="Genomic_DNA"/>
</dbReference>
<evidence type="ECO:0000313" key="1">
    <source>
        <dbReference type="EMBL" id="MPC74321.1"/>
    </source>
</evidence>
<evidence type="ECO:0000313" key="2">
    <source>
        <dbReference type="Proteomes" id="UP000324222"/>
    </source>
</evidence>
<protein>
    <submittedName>
        <fullName evidence="1">Uncharacterized protein</fullName>
    </submittedName>
</protein>